<proteinExistence type="predicted"/>
<gene>
    <name evidence="1" type="ORF">CTV99_10125</name>
</gene>
<reference evidence="1 2" key="1">
    <citation type="submission" date="2017-11" db="EMBL/GenBank/DDBJ databases">
        <title>Draft genome sequence of Bacillus pumilus 51_5il from lake Gorkoye (Russia: Novosibirsk region).</title>
        <authorList>
            <person name="Shipova A.A."/>
            <person name="Rozanov A.S."/>
            <person name="Bryanskaya A.V."/>
            <person name="Peltek S.E."/>
        </authorList>
    </citation>
    <scope>NUCLEOTIDE SEQUENCE [LARGE SCALE GENOMIC DNA]</scope>
    <source>
        <strain evidence="1 2">51_5il</strain>
    </source>
</reference>
<dbReference type="AlphaFoldDB" id="A0A2G8ITL6"/>
<dbReference type="RefSeq" id="WP_099727454.1">
    <property type="nucleotide sequence ID" value="NZ_CP101833.1"/>
</dbReference>
<dbReference type="InterPro" id="IPR014975">
    <property type="entry name" value="DUF1836"/>
</dbReference>
<name>A0A2G8ITL6_BACPU</name>
<dbReference type="PANTHER" id="PTHR40056">
    <property type="entry name" value="HYPOTHETICAL CYTOSOLIC PROTEIN"/>
    <property type="match status" value="1"/>
</dbReference>
<comment type="caution">
    <text evidence="1">The sequence shown here is derived from an EMBL/GenBank/DDBJ whole genome shotgun (WGS) entry which is preliminary data.</text>
</comment>
<evidence type="ECO:0000313" key="1">
    <source>
        <dbReference type="EMBL" id="PIK26827.1"/>
    </source>
</evidence>
<organism evidence="1 2">
    <name type="scientific">Bacillus pumilus</name>
    <name type="common">Bacillus mesentericus</name>
    <dbReference type="NCBI Taxonomy" id="1408"/>
    <lineage>
        <taxon>Bacteria</taxon>
        <taxon>Bacillati</taxon>
        <taxon>Bacillota</taxon>
        <taxon>Bacilli</taxon>
        <taxon>Bacillales</taxon>
        <taxon>Bacillaceae</taxon>
        <taxon>Bacillus</taxon>
    </lineage>
</organism>
<dbReference type="PANTHER" id="PTHR40056:SF1">
    <property type="entry name" value="DUF1836 DOMAIN-CONTAINING PROTEIN"/>
    <property type="match status" value="1"/>
</dbReference>
<evidence type="ECO:0000313" key="2">
    <source>
        <dbReference type="Proteomes" id="UP000230768"/>
    </source>
</evidence>
<evidence type="ECO:0008006" key="3">
    <source>
        <dbReference type="Google" id="ProtNLM"/>
    </source>
</evidence>
<dbReference type="Proteomes" id="UP000230768">
    <property type="component" value="Unassembled WGS sequence"/>
</dbReference>
<dbReference type="Pfam" id="PF08876">
    <property type="entry name" value="DUF1836"/>
    <property type="match status" value="1"/>
</dbReference>
<sequence length="243" mass="28318">MVTFKLTRIDMTRLLYSLKGEGDLTPLQLLNSSVKSDKEHKYVEIKIPSFFEKLERRKQKSEHGLSTNEIVELGNLCELTSLKSTAIQNWIKRDIKDMIGHPELGKKYSIDQVVILLIVRDLKSVFDFDSIRMILSALLNTITDRTDDIISPIRFYEAYAHVLDFIYHHTHFPLKETNLREMTEEQTDKLREGFTELSKPQWHLIKGIISSTVFSVFTSHLQSTAQEMMFNTLQLKKLKSEPR</sequence>
<accession>A0A2G8ITL6</accession>
<protein>
    <recommendedName>
        <fullName evidence="3">DUF1836 domain-containing protein</fullName>
    </recommendedName>
</protein>
<dbReference type="EMBL" id="PEKP01000011">
    <property type="protein sequence ID" value="PIK26827.1"/>
    <property type="molecule type" value="Genomic_DNA"/>
</dbReference>